<keyword evidence="4" id="KW-1185">Reference proteome</keyword>
<evidence type="ECO:0000259" key="2">
    <source>
        <dbReference type="PROSITE" id="PS50110"/>
    </source>
</evidence>
<dbReference type="EMBL" id="FLOB01000008">
    <property type="protein sequence ID" value="SBS34570.1"/>
    <property type="molecule type" value="Genomic_DNA"/>
</dbReference>
<dbReference type="SMART" id="SM00448">
    <property type="entry name" value="REC"/>
    <property type="match status" value="1"/>
</dbReference>
<dbReference type="InterPro" id="IPR011990">
    <property type="entry name" value="TPR-like_helical_dom_sf"/>
</dbReference>
<dbReference type="AlphaFoldDB" id="A0A1A8TLP3"/>
<dbReference type="STRING" id="1792290.MSP8886_03104"/>
<keyword evidence="1" id="KW-0597">Phosphoprotein</keyword>
<dbReference type="InterPro" id="IPR011006">
    <property type="entry name" value="CheY-like_superfamily"/>
</dbReference>
<dbReference type="GO" id="GO:0000160">
    <property type="term" value="P:phosphorelay signal transduction system"/>
    <property type="evidence" value="ECO:0007669"/>
    <property type="project" value="InterPro"/>
</dbReference>
<dbReference type="Gene3D" id="3.40.50.2300">
    <property type="match status" value="1"/>
</dbReference>
<dbReference type="InterPro" id="IPR052048">
    <property type="entry name" value="ST_Response_Regulator"/>
</dbReference>
<reference evidence="3 4" key="1">
    <citation type="submission" date="2016-06" db="EMBL/GenBank/DDBJ databases">
        <authorList>
            <person name="Kjaerup R.B."/>
            <person name="Dalgaard T.S."/>
            <person name="Juul-Madsen H.R."/>
        </authorList>
    </citation>
    <scope>NUCLEOTIDE SEQUENCE [LARGE SCALE GENOMIC DNA]</scope>
    <source>
        <strain evidence="3 4">CECT 8886</strain>
    </source>
</reference>
<dbReference type="PROSITE" id="PS50110">
    <property type="entry name" value="RESPONSE_REGULATORY"/>
    <property type="match status" value="1"/>
</dbReference>
<feature type="modified residue" description="4-aspartylphosphate" evidence="1">
    <location>
        <position position="60"/>
    </location>
</feature>
<sequence>MDSSDFANKKALLIEDMAEARIMQKKMLSDFGFQHIEIAMKAETAMELLKTQSFDVILSDYNLGNGKDGQQLLEEVRHSNLIPNTATYLMVTAETSIEMVMGAIEFQPDGYITKPFSQAVLQRRLSKLLEMKSRLYTVNKALDQKDYDKAMEEAKKVMEQHPSLEGKCQRVIGDCLLEKEQYEQALTLFGNILQDRKMPWALFGEAKACFYMGILDKAENKFRQLMLDNRFFVSAYDWLAKIKTAQKKHHEAQSILLEALQRSPKNLLRQIHLGELSFTIGDYLTAEMAFRRAVFLAKHSCYNTSGVYLHHIESIVKLAESAPLQSRQKEQFNITLKKIHRYFFEEPDTRAKTYSYQLELALLEKDLVTAKGFLKLWEQEAESGEATAPTDQQLTHYHVAFGEQNEENGH</sequence>
<proteinExistence type="predicted"/>
<dbReference type="PANTHER" id="PTHR43228:SF1">
    <property type="entry name" value="TWO-COMPONENT RESPONSE REGULATOR ARR22"/>
    <property type="match status" value="1"/>
</dbReference>
<dbReference type="Pfam" id="PF13181">
    <property type="entry name" value="TPR_8"/>
    <property type="match status" value="1"/>
</dbReference>
<dbReference type="Pfam" id="PF00072">
    <property type="entry name" value="Response_reg"/>
    <property type="match status" value="1"/>
</dbReference>
<dbReference type="Proteomes" id="UP000092544">
    <property type="component" value="Unassembled WGS sequence"/>
</dbReference>
<accession>A0A1A8TLP3</accession>
<feature type="domain" description="Response regulatory" evidence="2">
    <location>
        <begin position="10"/>
        <end position="129"/>
    </location>
</feature>
<dbReference type="CDD" id="cd17589">
    <property type="entry name" value="REC_TPR"/>
    <property type="match status" value="1"/>
</dbReference>
<dbReference type="RefSeq" id="WP_067018028.1">
    <property type="nucleotide sequence ID" value="NZ_FLOB01000008.1"/>
</dbReference>
<dbReference type="InterPro" id="IPR001789">
    <property type="entry name" value="Sig_transdc_resp-reg_receiver"/>
</dbReference>
<dbReference type="InterPro" id="IPR019734">
    <property type="entry name" value="TPR_rpt"/>
</dbReference>
<evidence type="ECO:0000256" key="1">
    <source>
        <dbReference type="PROSITE-ProRule" id="PRU00169"/>
    </source>
</evidence>
<organism evidence="3 4">
    <name type="scientific">Marinomonas spartinae</name>
    <dbReference type="NCBI Taxonomy" id="1792290"/>
    <lineage>
        <taxon>Bacteria</taxon>
        <taxon>Pseudomonadati</taxon>
        <taxon>Pseudomonadota</taxon>
        <taxon>Gammaproteobacteria</taxon>
        <taxon>Oceanospirillales</taxon>
        <taxon>Oceanospirillaceae</taxon>
        <taxon>Marinomonas</taxon>
    </lineage>
</organism>
<dbReference type="Gene3D" id="1.25.40.10">
    <property type="entry name" value="Tetratricopeptide repeat domain"/>
    <property type="match status" value="1"/>
</dbReference>
<name>A0A1A8TLP3_9GAMM</name>
<protein>
    <submittedName>
        <fullName evidence="3">Chemotaxis protein CheY</fullName>
    </submittedName>
</protein>
<dbReference type="SUPFAM" id="SSF48452">
    <property type="entry name" value="TPR-like"/>
    <property type="match status" value="1"/>
</dbReference>
<dbReference type="PANTHER" id="PTHR43228">
    <property type="entry name" value="TWO-COMPONENT RESPONSE REGULATOR"/>
    <property type="match status" value="1"/>
</dbReference>
<dbReference type="SUPFAM" id="SSF52172">
    <property type="entry name" value="CheY-like"/>
    <property type="match status" value="1"/>
</dbReference>
<gene>
    <name evidence="3" type="primary">cheY_4</name>
    <name evidence="3" type="ORF">MSP8886_03104</name>
</gene>
<evidence type="ECO:0000313" key="4">
    <source>
        <dbReference type="Proteomes" id="UP000092544"/>
    </source>
</evidence>
<evidence type="ECO:0000313" key="3">
    <source>
        <dbReference type="EMBL" id="SBS34570.1"/>
    </source>
</evidence>
<dbReference type="OrthoDB" id="7298659at2"/>